<keyword evidence="5 7" id="KW-0067">ATP-binding</keyword>
<keyword evidence="4" id="KW-0547">Nucleotide-binding</keyword>
<comment type="caution">
    <text evidence="7">The sequence shown here is derived from an EMBL/GenBank/DDBJ whole genome shotgun (WGS) entry which is preliminary data.</text>
</comment>
<dbReference type="SMART" id="SM00382">
    <property type="entry name" value="AAA"/>
    <property type="match status" value="1"/>
</dbReference>
<dbReference type="AlphaFoldDB" id="A0A9X3UIL7"/>
<comment type="subcellular location">
    <subcellularLocation>
        <location evidence="1">Cell inner membrane</location>
        <topology evidence="1">Peripheral membrane protein</topology>
    </subcellularLocation>
</comment>
<dbReference type="GO" id="GO:0015833">
    <property type="term" value="P:peptide transport"/>
    <property type="evidence" value="ECO:0007669"/>
    <property type="project" value="InterPro"/>
</dbReference>
<dbReference type="GO" id="GO:0016887">
    <property type="term" value="F:ATP hydrolysis activity"/>
    <property type="evidence" value="ECO:0007669"/>
    <property type="project" value="InterPro"/>
</dbReference>
<dbReference type="InterPro" id="IPR050319">
    <property type="entry name" value="ABC_transp_ATP-bind"/>
</dbReference>
<dbReference type="Pfam" id="PF00005">
    <property type="entry name" value="ABC_tran"/>
    <property type="match status" value="1"/>
</dbReference>
<dbReference type="PANTHER" id="PTHR43776:SF7">
    <property type="entry name" value="D,D-DIPEPTIDE TRANSPORT ATP-BINDING PROTEIN DDPF-RELATED"/>
    <property type="match status" value="1"/>
</dbReference>
<dbReference type="InterPro" id="IPR003593">
    <property type="entry name" value="AAA+_ATPase"/>
</dbReference>
<dbReference type="GO" id="GO:0005886">
    <property type="term" value="C:plasma membrane"/>
    <property type="evidence" value="ECO:0007669"/>
    <property type="project" value="UniProtKB-SubCell"/>
</dbReference>
<gene>
    <name evidence="7" type="ORF">OQ273_03660</name>
</gene>
<dbReference type="Pfam" id="PF08352">
    <property type="entry name" value="oligo_HPY"/>
    <property type="match status" value="1"/>
</dbReference>
<dbReference type="Proteomes" id="UP001151234">
    <property type="component" value="Unassembled WGS sequence"/>
</dbReference>
<feature type="domain" description="ABC transporter" evidence="6">
    <location>
        <begin position="12"/>
        <end position="252"/>
    </location>
</feature>
<dbReference type="InterPro" id="IPR003439">
    <property type="entry name" value="ABC_transporter-like_ATP-bd"/>
</dbReference>
<accession>A0A9X3UIL7</accession>
<name>A0A9X3UIL7_9HYPH</name>
<dbReference type="GO" id="GO:0055085">
    <property type="term" value="P:transmembrane transport"/>
    <property type="evidence" value="ECO:0007669"/>
    <property type="project" value="UniProtKB-ARBA"/>
</dbReference>
<dbReference type="PROSITE" id="PS50893">
    <property type="entry name" value="ABC_TRANSPORTER_2"/>
    <property type="match status" value="1"/>
</dbReference>
<evidence type="ECO:0000256" key="5">
    <source>
        <dbReference type="ARBA" id="ARBA00022840"/>
    </source>
</evidence>
<dbReference type="RefSeq" id="WP_267989121.1">
    <property type="nucleotide sequence ID" value="NZ_JAPJZI010000001.1"/>
</dbReference>
<evidence type="ECO:0000259" key="6">
    <source>
        <dbReference type="PROSITE" id="PS50893"/>
    </source>
</evidence>
<comment type="similarity">
    <text evidence="2">Belongs to the ABC transporter superfamily.</text>
</comment>
<reference evidence="7" key="1">
    <citation type="submission" date="2022-11" db="EMBL/GenBank/DDBJ databases">
        <title>Draft genome sequence of Hoeflea poritis E7-10 and Hoeflea prorocentri PM5-8, separated from scleractinian coral Porites lutea and marine dinoflagellate.</title>
        <authorList>
            <person name="Zhang G."/>
            <person name="Wei Q."/>
            <person name="Cai L."/>
        </authorList>
    </citation>
    <scope>NUCLEOTIDE SEQUENCE</scope>
    <source>
        <strain evidence="7">PM5-8</strain>
    </source>
</reference>
<dbReference type="Gene3D" id="3.40.50.300">
    <property type="entry name" value="P-loop containing nucleotide triphosphate hydrolases"/>
    <property type="match status" value="1"/>
</dbReference>
<keyword evidence="8" id="KW-1185">Reference proteome</keyword>
<evidence type="ECO:0000256" key="3">
    <source>
        <dbReference type="ARBA" id="ARBA00022448"/>
    </source>
</evidence>
<dbReference type="InterPro" id="IPR027417">
    <property type="entry name" value="P-loop_NTPase"/>
</dbReference>
<evidence type="ECO:0000256" key="1">
    <source>
        <dbReference type="ARBA" id="ARBA00004417"/>
    </source>
</evidence>
<protein>
    <submittedName>
        <fullName evidence="7">ABC transporter ATP-binding protein</fullName>
    </submittedName>
</protein>
<sequence length="276" mass="30054">MSLTTSTHDTVLEAKGVSKVFMTSTHEVKALDSVSLTVMRGECLAIVGESGSGKTTFANMLLGIYPPSAGELLLDGAPLPTRRTLPLRRAIQLVQQNPLSSLNPRRTVGASLRLALDVHDIGDRPGRAGRVGALLEEVGLPSEFAQRYPSALSGGQRQRVAIARALACGPEILVLDEPTSALDVLVQARVLKLLDELRRQRTLTYVFITHDLGVVRNIADRVAVFERGKLVEQAETEEIFERPQNAYTRSLIGAIPVITDEELDLRRKVMEENGVG</sequence>
<proteinExistence type="inferred from homology"/>
<evidence type="ECO:0000313" key="7">
    <source>
        <dbReference type="EMBL" id="MDA5397664.1"/>
    </source>
</evidence>
<dbReference type="CDD" id="cd03257">
    <property type="entry name" value="ABC_NikE_OppD_transporters"/>
    <property type="match status" value="1"/>
</dbReference>
<evidence type="ECO:0000256" key="2">
    <source>
        <dbReference type="ARBA" id="ARBA00005417"/>
    </source>
</evidence>
<evidence type="ECO:0000313" key="8">
    <source>
        <dbReference type="Proteomes" id="UP001151234"/>
    </source>
</evidence>
<dbReference type="GO" id="GO:0005524">
    <property type="term" value="F:ATP binding"/>
    <property type="evidence" value="ECO:0007669"/>
    <property type="project" value="UniProtKB-KW"/>
</dbReference>
<dbReference type="PROSITE" id="PS00211">
    <property type="entry name" value="ABC_TRANSPORTER_1"/>
    <property type="match status" value="1"/>
</dbReference>
<organism evidence="7 8">
    <name type="scientific">Hoeflea prorocentri</name>
    <dbReference type="NCBI Taxonomy" id="1922333"/>
    <lineage>
        <taxon>Bacteria</taxon>
        <taxon>Pseudomonadati</taxon>
        <taxon>Pseudomonadota</taxon>
        <taxon>Alphaproteobacteria</taxon>
        <taxon>Hyphomicrobiales</taxon>
        <taxon>Rhizobiaceae</taxon>
        <taxon>Hoeflea</taxon>
    </lineage>
</organism>
<evidence type="ECO:0000256" key="4">
    <source>
        <dbReference type="ARBA" id="ARBA00022741"/>
    </source>
</evidence>
<dbReference type="SUPFAM" id="SSF52540">
    <property type="entry name" value="P-loop containing nucleoside triphosphate hydrolases"/>
    <property type="match status" value="1"/>
</dbReference>
<dbReference type="EMBL" id="JAPJZI010000001">
    <property type="protein sequence ID" value="MDA5397664.1"/>
    <property type="molecule type" value="Genomic_DNA"/>
</dbReference>
<keyword evidence="3" id="KW-0813">Transport</keyword>
<dbReference type="InterPro" id="IPR017871">
    <property type="entry name" value="ABC_transporter-like_CS"/>
</dbReference>
<dbReference type="InterPro" id="IPR013563">
    <property type="entry name" value="Oligopep_ABC_C"/>
</dbReference>
<dbReference type="PANTHER" id="PTHR43776">
    <property type="entry name" value="TRANSPORT ATP-BINDING PROTEIN"/>
    <property type="match status" value="1"/>
</dbReference>